<evidence type="ECO:0000259" key="3">
    <source>
        <dbReference type="Pfam" id="PF25053"/>
    </source>
</evidence>
<dbReference type="Pfam" id="PF24883">
    <property type="entry name" value="NPHP3_N"/>
    <property type="match status" value="1"/>
</dbReference>
<dbReference type="OrthoDB" id="443402at2759"/>
<dbReference type="Pfam" id="PF25053">
    <property type="entry name" value="DUF7791"/>
    <property type="match status" value="1"/>
</dbReference>
<dbReference type="EMBL" id="JZEE01000701">
    <property type="protein sequence ID" value="KJK60915.1"/>
    <property type="molecule type" value="Genomic_DNA"/>
</dbReference>
<evidence type="ECO:0000313" key="4">
    <source>
        <dbReference type="EMBL" id="KJK60915.1"/>
    </source>
</evidence>
<dbReference type="SUPFAM" id="SSF52540">
    <property type="entry name" value="P-loop containing nucleoside triphosphate hydrolases"/>
    <property type="match status" value="1"/>
</dbReference>
<comment type="caution">
    <text evidence="4">The sequence shown here is derived from an EMBL/GenBank/DDBJ whole genome shotgun (WGS) entry which is preliminary data.</text>
</comment>
<proteinExistence type="predicted"/>
<dbReference type="PANTHER" id="PTHR10039">
    <property type="entry name" value="AMELOGENIN"/>
    <property type="match status" value="1"/>
</dbReference>
<sequence length="670" mass="76994">MILDPVPALRLCGNVLQLLDLSCRLLTPARDLDRPVEDTNLNEVYDTLQQLSGGLARRLSIYRSTDLVSIDGSLSYGDIELQNLAPCCQGLCAQLLIATRQLEPRDSSSNAFESFHEGLQAVWNKKQVEALEEGLLACRWQAMRVLSIILRDGQSSVSHEIRSLENQNRQIDMSPTRWLTGVLYTISDIKYGADELYMGGEIPGMTCGINRKQIHSMARRMAHAVQKVSKVAFAQRFIKTLHFPKIRDRHARIARAHEKTFTWVFETRTNETAHTSHSPSILNWLRGETDSIYWVSGKPASGKSTFMKYLLAHPQTRENLRLWADSEKLVIASHFFWGAGTDMQRSKIGLLQSLLYSIFSHSPDLIPMACQRRWKATMLDEQDHGTWSVEELLEAFKTLASEAVFPTKFCLFIDGLDECTEDHSELIKLLNTLVQLNIKICVSSRPWKVFEDAYGGSADRKLYLEGHIRDDIHNYIESELEQHPAWGPLVEINPWTRNIVAEVTDQAQGVFLWAVLVVRYFDEWLTHGDTMFFLEKKLRKFPVDLELLFTFMLELLDPMYTSYVRHIFKVAITAPEPLPVIAYASLQEEFEYENNVHPRGNKPLSYRDQLLRIGQIDGQLQHIGKGLLEVYHQRNEEDALRYRVDFLHRTVRDFFLRNEILQGTNGVRPS</sequence>
<organism evidence="4 5">
    <name type="scientific">Aspergillus parasiticus (strain ATCC 56775 / NRRL 5862 / SRRC 143 / SU-1)</name>
    <dbReference type="NCBI Taxonomy" id="1403190"/>
    <lineage>
        <taxon>Eukaryota</taxon>
        <taxon>Fungi</taxon>
        <taxon>Dikarya</taxon>
        <taxon>Ascomycota</taxon>
        <taxon>Pezizomycotina</taxon>
        <taxon>Eurotiomycetes</taxon>
        <taxon>Eurotiomycetidae</taxon>
        <taxon>Eurotiales</taxon>
        <taxon>Aspergillaceae</taxon>
        <taxon>Aspergillus</taxon>
        <taxon>Aspergillus subgen. Circumdati</taxon>
    </lineage>
</organism>
<reference evidence="4 5" key="1">
    <citation type="submission" date="2015-02" db="EMBL/GenBank/DDBJ databases">
        <title>Draft genome sequence of Aspergillus parasiticus SU-1.</title>
        <authorList>
            <person name="Yu J."/>
            <person name="Fedorova N."/>
            <person name="Yin Y."/>
            <person name="Losada L."/>
            <person name="Zafar N."/>
            <person name="Taujale R."/>
            <person name="Ehrlich K.C."/>
            <person name="Bhatnagar D."/>
            <person name="Cleveland T.E."/>
            <person name="Bennett J.W."/>
            <person name="Nierman W.C."/>
        </authorList>
    </citation>
    <scope>NUCLEOTIDE SEQUENCE [LARGE SCALE GENOMIC DNA]</scope>
    <source>
        <strain evidence="5">ATCC 56775 / NRRL 5862 / SRRC 143 / SU-1</strain>
    </source>
</reference>
<dbReference type="Gene3D" id="3.40.50.300">
    <property type="entry name" value="P-loop containing nucleotide triphosphate hydrolases"/>
    <property type="match status" value="1"/>
</dbReference>
<dbReference type="STRING" id="1403190.A0A0F0HZM8"/>
<dbReference type="InterPro" id="IPR056693">
    <property type="entry name" value="DUF7791"/>
</dbReference>
<evidence type="ECO:0000313" key="5">
    <source>
        <dbReference type="Proteomes" id="UP000033540"/>
    </source>
</evidence>
<dbReference type="InterPro" id="IPR056884">
    <property type="entry name" value="NPHP3-like_N"/>
</dbReference>
<name>A0A0F0HZM8_ASPPU</name>
<evidence type="ECO:0000259" key="2">
    <source>
        <dbReference type="Pfam" id="PF24883"/>
    </source>
</evidence>
<protein>
    <submittedName>
        <fullName evidence="4">NACHT domain protein</fullName>
    </submittedName>
</protein>
<dbReference type="PANTHER" id="PTHR10039:SF5">
    <property type="entry name" value="NACHT DOMAIN-CONTAINING PROTEIN"/>
    <property type="match status" value="1"/>
</dbReference>
<evidence type="ECO:0000256" key="1">
    <source>
        <dbReference type="ARBA" id="ARBA00022737"/>
    </source>
</evidence>
<dbReference type="AlphaFoldDB" id="A0A0F0HZM8"/>
<keyword evidence="1" id="KW-0677">Repeat</keyword>
<dbReference type="Proteomes" id="UP000033540">
    <property type="component" value="Unassembled WGS sequence"/>
</dbReference>
<dbReference type="InterPro" id="IPR027417">
    <property type="entry name" value="P-loop_NTPase"/>
</dbReference>
<accession>A0A0F0HZM8</accession>
<gene>
    <name evidence="4" type="ORF">P875_00042924</name>
</gene>
<feature type="domain" description="DUF7791" evidence="3">
    <location>
        <begin position="556"/>
        <end position="660"/>
    </location>
</feature>
<feature type="domain" description="Nephrocystin 3-like N-terminal" evidence="2">
    <location>
        <begin position="277"/>
        <end position="445"/>
    </location>
</feature>